<sequence length="33" mass="3817">MPSTSLSRSSCRHRASCCRVPTFQLPRWRCTCC</sequence>
<reference evidence="1" key="1">
    <citation type="submission" date="2014-09" db="EMBL/GenBank/DDBJ databases">
        <authorList>
            <person name="Magalhaes I.L.F."/>
            <person name="Oliveira U."/>
            <person name="Santos F.R."/>
            <person name="Vidigal T.H.D.A."/>
            <person name="Brescovit A.D."/>
            <person name="Santos A.J."/>
        </authorList>
    </citation>
    <scope>NUCLEOTIDE SEQUENCE</scope>
    <source>
        <tissue evidence="1">Shoot tissue taken approximately 20 cm above the soil surface</tissue>
    </source>
</reference>
<organism evidence="1">
    <name type="scientific">Arundo donax</name>
    <name type="common">Giant reed</name>
    <name type="synonym">Donax arundinaceus</name>
    <dbReference type="NCBI Taxonomy" id="35708"/>
    <lineage>
        <taxon>Eukaryota</taxon>
        <taxon>Viridiplantae</taxon>
        <taxon>Streptophyta</taxon>
        <taxon>Embryophyta</taxon>
        <taxon>Tracheophyta</taxon>
        <taxon>Spermatophyta</taxon>
        <taxon>Magnoliopsida</taxon>
        <taxon>Liliopsida</taxon>
        <taxon>Poales</taxon>
        <taxon>Poaceae</taxon>
        <taxon>PACMAD clade</taxon>
        <taxon>Arundinoideae</taxon>
        <taxon>Arundineae</taxon>
        <taxon>Arundo</taxon>
    </lineage>
</organism>
<protein>
    <submittedName>
        <fullName evidence="1">Uncharacterized protein</fullName>
    </submittedName>
</protein>
<reference evidence="1" key="2">
    <citation type="journal article" date="2015" name="Data Brief">
        <title>Shoot transcriptome of the giant reed, Arundo donax.</title>
        <authorList>
            <person name="Barrero R.A."/>
            <person name="Guerrero F.D."/>
            <person name="Moolhuijzen P."/>
            <person name="Goolsby J.A."/>
            <person name="Tidwell J."/>
            <person name="Bellgard S.E."/>
            <person name="Bellgard M.I."/>
        </authorList>
    </citation>
    <scope>NUCLEOTIDE SEQUENCE</scope>
    <source>
        <tissue evidence="1">Shoot tissue taken approximately 20 cm above the soil surface</tissue>
    </source>
</reference>
<dbReference type="AlphaFoldDB" id="A0A0A9FRZ2"/>
<evidence type="ECO:0000313" key="1">
    <source>
        <dbReference type="EMBL" id="JAE15052.1"/>
    </source>
</evidence>
<dbReference type="EMBL" id="GBRH01182844">
    <property type="protein sequence ID" value="JAE15052.1"/>
    <property type="molecule type" value="Transcribed_RNA"/>
</dbReference>
<name>A0A0A9FRZ2_ARUDO</name>
<accession>A0A0A9FRZ2</accession>
<proteinExistence type="predicted"/>